<dbReference type="RefSeq" id="WP_117490874.1">
    <property type="nucleotide sequence ID" value="NZ_QVIG01000001.1"/>
</dbReference>
<evidence type="ECO:0000313" key="2">
    <source>
        <dbReference type="Proteomes" id="UP000263377"/>
    </source>
</evidence>
<protein>
    <submittedName>
        <fullName evidence="1">Uncharacterized protein</fullName>
    </submittedName>
</protein>
<sequence length="105" mass="11171">MTMKLGFELRQVLVLSDPKAPGFDAFCRALDLDAAKAYALLLGARLDTGARFTAVISDIPLAKEIEASLAAGLALPPIPDPVVLAEGWPSEWANLAGSEAHNDRR</sequence>
<comment type="caution">
    <text evidence="1">The sequence shown here is derived from an EMBL/GenBank/DDBJ whole genome shotgun (WGS) entry which is preliminary data.</text>
</comment>
<proteinExistence type="predicted"/>
<organism evidence="1 2">
    <name type="scientific">Kitasatospora xanthocidica</name>
    <dbReference type="NCBI Taxonomy" id="83382"/>
    <lineage>
        <taxon>Bacteria</taxon>
        <taxon>Bacillati</taxon>
        <taxon>Actinomycetota</taxon>
        <taxon>Actinomycetes</taxon>
        <taxon>Kitasatosporales</taxon>
        <taxon>Streptomycetaceae</taxon>
        <taxon>Kitasatospora</taxon>
    </lineage>
</organism>
<reference evidence="1 2" key="1">
    <citation type="submission" date="2018-08" db="EMBL/GenBank/DDBJ databases">
        <title>Diversity &amp; Physiological Properties of Lignin-Decomposing Actinobacteria from Soil.</title>
        <authorList>
            <person name="Roh S.G."/>
            <person name="Kim S.B."/>
        </authorList>
    </citation>
    <scope>NUCLEOTIDE SEQUENCE [LARGE SCALE GENOMIC DNA]</scope>
    <source>
        <strain evidence="1 2">MMS17-GH009</strain>
    </source>
</reference>
<evidence type="ECO:0000313" key="1">
    <source>
        <dbReference type="EMBL" id="RGD62433.1"/>
    </source>
</evidence>
<accession>A0A373A2Q1</accession>
<keyword evidence="2" id="KW-1185">Reference proteome</keyword>
<dbReference type="EMBL" id="QVIG01000001">
    <property type="protein sequence ID" value="RGD62433.1"/>
    <property type="molecule type" value="Genomic_DNA"/>
</dbReference>
<dbReference type="AlphaFoldDB" id="A0A373A2Q1"/>
<name>A0A373A2Q1_9ACTN</name>
<gene>
    <name evidence="1" type="ORF">DR950_35965</name>
</gene>
<dbReference type="Proteomes" id="UP000263377">
    <property type="component" value="Unassembled WGS sequence"/>
</dbReference>